<dbReference type="GO" id="GO:0043161">
    <property type="term" value="P:proteasome-mediated ubiquitin-dependent protein catabolic process"/>
    <property type="evidence" value="ECO:0007669"/>
    <property type="project" value="TreeGrafter"/>
</dbReference>
<dbReference type="GO" id="GO:0045721">
    <property type="term" value="P:negative regulation of gluconeogenesis"/>
    <property type="evidence" value="ECO:0007669"/>
    <property type="project" value="TreeGrafter"/>
</dbReference>
<dbReference type="Proteomes" id="UP000274822">
    <property type="component" value="Unassembled WGS sequence"/>
</dbReference>
<keyword evidence="3" id="KW-1185">Reference proteome</keyword>
<comment type="caution">
    <text evidence="2">The sequence shown here is derived from an EMBL/GenBank/DDBJ whole genome shotgun (WGS) entry which is preliminary data.</text>
</comment>
<dbReference type="GO" id="GO:0007039">
    <property type="term" value="P:protein catabolic process in the vacuole"/>
    <property type="evidence" value="ECO:0007669"/>
    <property type="project" value="TreeGrafter"/>
</dbReference>
<name>A0A433Q1U5_9FUNG</name>
<evidence type="ECO:0000256" key="1">
    <source>
        <dbReference type="ARBA" id="ARBA00061469"/>
    </source>
</evidence>
<proteinExistence type="inferred from homology"/>
<dbReference type="GO" id="GO:0034657">
    <property type="term" value="C:GID complex"/>
    <property type="evidence" value="ECO:0007669"/>
    <property type="project" value="TreeGrafter"/>
</dbReference>
<comment type="similarity">
    <text evidence="1">Belongs to the GID4/VID24 family.</text>
</comment>
<dbReference type="PANTHER" id="PTHR14534:SF3">
    <property type="entry name" value="GID COMPLEX SUBUNIT 4 HOMOLOG"/>
    <property type="match status" value="1"/>
</dbReference>
<dbReference type="GO" id="GO:0005773">
    <property type="term" value="C:vacuole"/>
    <property type="evidence" value="ECO:0007669"/>
    <property type="project" value="GOC"/>
</dbReference>
<organism evidence="2 3">
    <name type="scientific">Jimgerdemannia flammicorona</name>
    <dbReference type="NCBI Taxonomy" id="994334"/>
    <lineage>
        <taxon>Eukaryota</taxon>
        <taxon>Fungi</taxon>
        <taxon>Fungi incertae sedis</taxon>
        <taxon>Mucoromycota</taxon>
        <taxon>Mucoromycotina</taxon>
        <taxon>Endogonomycetes</taxon>
        <taxon>Endogonales</taxon>
        <taxon>Endogonaceae</taxon>
        <taxon>Jimgerdemannia</taxon>
    </lineage>
</organism>
<gene>
    <name evidence="2" type="ORF">BC938DRAFT_474634</name>
</gene>
<accession>A0A433Q1U5</accession>
<sequence length="237" mass="27605">MPILAALSPMPSTEPSVTSKCPLCLQDAMAAQHPCRCNHKMQQIAISQAQRANIRPPPTSALGDITRHRMMQSRTGWLYSGSRFKGEQKSERSSYEVSVDIQHVDLNESFLCGYLHIKGLTSDYPELTTFFEAEIIGPKYSFLTRKWEADESIDKSHWMKFDEAFEQYKKDFNKDGFVYDFHNKDFLFMRWKEHFLVPDHRVNNIDGASFAGFYYICYQRSTGTITGFYFHSHSEWY</sequence>
<protein>
    <submittedName>
        <fullName evidence="2">Vacuolar import and degradation protein-domain-containing protein</fullName>
    </submittedName>
</protein>
<dbReference type="PANTHER" id="PTHR14534">
    <property type="entry name" value="VACUOLAR IMPORT AND DEGRADATION PROTEIN 24"/>
    <property type="match status" value="1"/>
</dbReference>
<evidence type="ECO:0000313" key="3">
    <source>
        <dbReference type="Proteomes" id="UP000274822"/>
    </source>
</evidence>
<dbReference type="Pfam" id="PF09783">
    <property type="entry name" value="Vac_ImportDeg"/>
    <property type="match status" value="1"/>
</dbReference>
<evidence type="ECO:0000313" key="2">
    <source>
        <dbReference type="EMBL" id="RUS23779.1"/>
    </source>
</evidence>
<dbReference type="InterPro" id="IPR018618">
    <property type="entry name" value="GID4/10-like"/>
</dbReference>
<dbReference type="AlphaFoldDB" id="A0A433Q1U5"/>
<feature type="non-terminal residue" evidence="2">
    <location>
        <position position="237"/>
    </location>
</feature>
<reference evidence="2 3" key="1">
    <citation type="journal article" date="2018" name="New Phytol.">
        <title>Phylogenomics of Endogonaceae and evolution of mycorrhizas within Mucoromycota.</title>
        <authorList>
            <person name="Chang Y."/>
            <person name="Desiro A."/>
            <person name="Na H."/>
            <person name="Sandor L."/>
            <person name="Lipzen A."/>
            <person name="Clum A."/>
            <person name="Barry K."/>
            <person name="Grigoriev I.V."/>
            <person name="Martin F.M."/>
            <person name="Stajich J.E."/>
            <person name="Smith M.E."/>
            <person name="Bonito G."/>
            <person name="Spatafora J.W."/>
        </authorList>
    </citation>
    <scope>NUCLEOTIDE SEQUENCE [LARGE SCALE GENOMIC DNA]</scope>
    <source>
        <strain evidence="2 3">AD002</strain>
    </source>
</reference>
<dbReference type="EMBL" id="RBNJ01018598">
    <property type="protein sequence ID" value="RUS23779.1"/>
    <property type="molecule type" value="Genomic_DNA"/>
</dbReference>
<dbReference type="GO" id="GO:0006623">
    <property type="term" value="P:protein targeting to vacuole"/>
    <property type="evidence" value="ECO:0007669"/>
    <property type="project" value="TreeGrafter"/>
</dbReference>